<evidence type="ECO:0000256" key="2">
    <source>
        <dbReference type="ARBA" id="ARBA00023315"/>
    </source>
</evidence>
<dbReference type="CDD" id="cd04301">
    <property type="entry name" value="NAT_SF"/>
    <property type="match status" value="1"/>
</dbReference>
<dbReference type="InterPro" id="IPR056935">
    <property type="entry name" value="Rv0428c-like_C"/>
</dbReference>
<dbReference type="RefSeq" id="WP_369744514.1">
    <property type="nucleotide sequence ID" value="NZ_CP165735.1"/>
</dbReference>
<sequence>MLEQTVLETLMDKAWPALEREDLVGEGTVKWVLRASNGVTQRANSVWPANPADSAKSAGSAESHAVATGLESAADLERSVTAASEWYRRRRLPLIFQVFDDSRSAALNDLLDRRRFTRQSETKIMLRGLDSLPSCQPTVEMLELPSEEWLSLWWSVDGRGGEAELSVAHRILTGCPALYATVRDDDGVPAAVGRLALVDGWGGIYGMATSARHRRRGYAAQVLAALLHAGAGRDLKGVWLLVTAANHGAQALYTQAGFVDHGSYLYRQAPLKRALSGC</sequence>
<dbReference type="InterPro" id="IPR000182">
    <property type="entry name" value="GNAT_dom"/>
</dbReference>
<dbReference type="Pfam" id="PF24553">
    <property type="entry name" value="Rv0428c_C"/>
    <property type="match status" value="1"/>
</dbReference>
<protein>
    <submittedName>
        <fullName evidence="5">GNAT family N-acetyltransferase</fullName>
    </submittedName>
</protein>
<keyword evidence="1" id="KW-0808">Transferase</keyword>
<dbReference type="SUPFAM" id="SSF55729">
    <property type="entry name" value="Acyl-CoA N-acyltransferases (Nat)"/>
    <property type="match status" value="1"/>
</dbReference>
<name>A0AB39YIX8_9MICC</name>
<dbReference type="PANTHER" id="PTHR43420">
    <property type="entry name" value="ACETYLTRANSFERASE"/>
    <property type="match status" value="1"/>
</dbReference>
<keyword evidence="2" id="KW-0012">Acyltransferase</keyword>
<organism evidence="5">
    <name type="scientific">Paenarthrobacter sp. AMU7</name>
    <dbReference type="NCBI Taxonomy" id="3162492"/>
    <lineage>
        <taxon>Bacteria</taxon>
        <taxon>Bacillati</taxon>
        <taxon>Actinomycetota</taxon>
        <taxon>Actinomycetes</taxon>
        <taxon>Micrococcales</taxon>
        <taxon>Micrococcaceae</taxon>
        <taxon>Paenarthrobacter</taxon>
    </lineage>
</organism>
<gene>
    <name evidence="5" type="ORF">ABQM86_11940</name>
</gene>
<evidence type="ECO:0000313" key="5">
    <source>
        <dbReference type="EMBL" id="XDV69706.1"/>
    </source>
</evidence>
<dbReference type="InterPro" id="IPR016181">
    <property type="entry name" value="Acyl_CoA_acyltransferase"/>
</dbReference>
<dbReference type="PROSITE" id="PS51186">
    <property type="entry name" value="GNAT"/>
    <property type="match status" value="1"/>
</dbReference>
<evidence type="ECO:0000256" key="3">
    <source>
        <dbReference type="SAM" id="MobiDB-lite"/>
    </source>
</evidence>
<accession>A0AB39YIX8</accession>
<dbReference type="AlphaFoldDB" id="A0AB39YIX8"/>
<dbReference type="InterPro" id="IPR050680">
    <property type="entry name" value="YpeA/RimI_acetyltransf"/>
</dbReference>
<feature type="region of interest" description="Disordered" evidence="3">
    <location>
        <begin position="44"/>
        <end position="63"/>
    </location>
</feature>
<dbReference type="PANTHER" id="PTHR43420:SF12">
    <property type="entry name" value="N-ACETYLTRANSFERASE DOMAIN-CONTAINING PROTEIN"/>
    <property type="match status" value="1"/>
</dbReference>
<evidence type="ECO:0000256" key="1">
    <source>
        <dbReference type="ARBA" id="ARBA00022679"/>
    </source>
</evidence>
<reference evidence="5" key="1">
    <citation type="submission" date="2024-07" db="EMBL/GenBank/DDBJ databases">
        <authorList>
            <person name="Li J."/>
            <person name="Wei H."/>
            <person name="Ma J."/>
        </authorList>
    </citation>
    <scope>NUCLEOTIDE SEQUENCE</scope>
    <source>
        <strain evidence="5">AMU7</strain>
    </source>
</reference>
<proteinExistence type="predicted"/>
<dbReference type="Gene3D" id="3.40.630.30">
    <property type="match status" value="1"/>
</dbReference>
<evidence type="ECO:0000259" key="4">
    <source>
        <dbReference type="PROSITE" id="PS51186"/>
    </source>
</evidence>
<dbReference type="GO" id="GO:0016747">
    <property type="term" value="F:acyltransferase activity, transferring groups other than amino-acyl groups"/>
    <property type="evidence" value="ECO:0007669"/>
    <property type="project" value="InterPro"/>
</dbReference>
<dbReference type="EMBL" id="CP165735">
    <property type="protein sequence ID" value="XDV69706.1"/>
    <property type="molecule type" value="Genomic_DNA"/>
</dbReference>
<feature type="domain" description="N-acetyltransferase" evidence="4">
    <location>
        <begin position="139"/>
        <end position="276"/>
    </location>
</feature>